<protein>
    <submittedName>
        <fullName evidence="5">4-hydroxythreonine-4-phosphate dehydrogenase</fullName>
        <ecNumber evidence="5">1.1.1.262</ecNumber>
    </submittedName>
</protein>
<evidence type="ECO:0000256" key="3">
    <source>
        <dbReference type="ARBA" id="ARBA00023002"/>
    </source>
</evidence>
<evidence type="ECO:0000256" key="2">
    <source>
        <dbReference type="ARBA" id="ARBA00022723"/>
    </source>
</evidence>
<dbReference type="InterPro" id="IPR005255">
    <property type="entry name" value="PdxA_fam"/>
</dbReference>
<dbReference type="EC" id="1.1.1.262" evidence="5"/>
<sequence length="340" mass="37301">MSNIHTSNNKNTLIISLGDPAGIGTEIVLKALASKHLNQNIKPLLVGCKNNIFQTYSKLIDHGFTNIPDPKKLDIIDIPLEKKIIPGIVDKNSGSASFKWLINATNLILEGKGNSLVTAPISKIAWHKAGHKFTGQTELLGKLTNKKTSMLFTAISPKNGWRFNTLLATTHIPLEQINNYLTKELITYKLDTLLTFCRKFNKNPLIHIAGLNPHAGEEGTIGIEEQKLLIPIINEWKKDNPDITINGPIPPDSCWISSADAWSRISTTNNAPDGILALYHDQGLIPVKLIAFDEAVNTTLGLPFIRTSPDHGTALDIAGKFKARETSMIAAMNNAWLLAN</sequence>
<name>A0A0D5A3P1_PROMR</name>
<reference evidence="5" key="1">
    <citation type="submission" date="2014-06" db="EMBL/GenBank/DDBJ databases">
        <authorList>
            <person name="Berube P.M."/>
        </authorList>
    </citation>
    <scope>NUCLEOTIDE SEQUENCE</scope>
    <source>
        <strain evidence="5">P0903-H212</strain>
    </source>
</reference>
<organism evidence="5">
    <name type="scientific">Prochlorococcus marinus str. P0903-H212</name>
    <dbReference type="NCBI Taxonomy" id="1622208"/>
    <lineage>
        <taxon>Bacteria</taxon>
        <taxon>Bacillati</taxon>
        <taxon>Cyanobacteriota</taxon>
        <taxon>Cyanophyceae</taxon>
        <taxon>Synechococcales</taxon>
        <taxon>Prochlorococcaceae</taxon>
        <taxon>Prochlorococcus</taxon>
    </lineage>
</organism>
<dbReference type="AlphaFoldDB" id="A0A0D5A3P1"/>
<proteinExistence type="inferred from homology"/>
<dbReference type="NCBIfam" id="TIGR00557">
    <property type="entry name" value="pdxA"/>
    <property type="match status" value="1"/>
</dbReference>
<dbReference type="GO" id="GO:0050570">
    <property type="term" value="F:4-hydroxythreonine-4-phosphate dehydrogenase activity"/>
    <property type="evidence" value="ECO:0007669"/>
    <property type="project" value="UniProtKB-EC"/>
</dbReference>
<keyword evidence="2" id="KW-0479">Metal-binding</keyword>
<dbReference type="GO" id="GO:0046872">
    <property type="term" value="F:metal ion binding"/>
    <property type="evidence" value="ECO:0007669"/>
    <property type="project" value="UniProtKB-KW"/>
</dbReference>
<dbReference type="NCBIfam" id="NF002744">
    <property type="entry name" value="PRK02746.1"/>
    <property type="match status" value="1"/>
</dbReference>
<accession>A0A0D5A3P1</accession>
<comment type="similarity">
    <text evidence="1">Belongs to the PdxA family. PdxA2 subfamily.</text>
</comment>
<dbReference type="Gene3D" id="3.40.718.10">
    <property type="entry name" value="Isopropylmalate Dehydrogenase"/>
    <property type="match status" value="1"/>
</dbReference>
<evidence type="ECO:0000256" key="4">
    <source>
        <dbReference type="ARBA" id="ARBA00023027"/>
    </source>
</evidence>
<keyword evidence="4" id="KW-0520">NAD</keyword>
<evidence type="ECO:0000313" key="5">
    <source>
        <dbReference type="EMBL" id="AJW31097.1"/>
    </source>
</evidence>
<keyword evidence="3 5" id="KW-0560">Oxidoreductase</keyword>
<dbReference type="GO" id="GO:0051287">
    <property type="term" value="F:NAD binding"/>
    <property type="evidence" value="ECO:0007669"/>
    <property type="project" value="InterPro"/>
</dbReference>
<dbReference type="EMBL" id="KJ947871">
    <property type="protein sequence ID" value="AJW31097.1"/>
    <property type="molecule type" value="Genomic_DNA"/>
</dbReference>
<evidence type="ECO:0000256" key="1">
    <source>
        <dbReference type="ARBA" id="ARBA00009464"/>
    </source>
</evidence>
<dbReference type="Pfam" id="PF04166">
    <property type="entry name" value="PdxA"/>
    <property type="match status" value="1"/>
</dbReference>
<dbReference type="SUPFAM" id="SSF53659">
    <property type="entry name" value="Isocitrate/Isopropylmalate dehydrogenase-like"/>
    <property type="match status" value="1"/>
</dbReference>
<dbReference type="PANTHER" id="PTHR30004">
    <property type="entry name" value="4-HYDROXYTHREONINE-4-PHOSPHATE DEHYDROGENASE"/>
    <property type="match status" value="1"/>
</dbReference>
<gene>
    <name evidence="5" type="ORF">FA03_0269</name>
</gene>
<dbReference type="PANTHER" id="PTHR30004:SF6">
    <property type="entry name" value="D-THREONATE 4-PHOSPHATE DEHYDROGENASE"/>
    <property type="match status" value="1"/>
</dbReference>